<protein>
    <submittedName>
        <fullName evidence="2">Predicted protein</fullName>
    </submittedName>
</protein>
<dbReference type="InterPro" id="IPR011335">
    <property type="entry name" value="Restrct_endonuc-II-like"/>
</dbReference>
<feature type="domain" description="NACHT" evidence="1">
    <location>
        <begin position="51"/>
        <end position="186"/>
    </location>
</feature>
<dbReference type="GO" id="GO:0009307">
    <property type="term" value="P:DNA restriction-modification system"/>
    <property type="evidence" value="ECO:0007669"/>
    <property type="project" value="InterPro"/>
</dbReference>
<proteinExistence type="predicted"/>
<evidence type="ECO:0000259" key="1">
    <source>
        <dbReference type="PROSITE" id="PS50837"/>
    </source>
</evidence>
<sequence>MSRNYPATAHSYVQHLYEMTRHEATGFVVPQLQSPVDGESANTLAEFLLKDGVLFQGEPGSGKTYLIRHLVAEQAQNYLNGITATIPILVQANRLSPSERKDVVSWIARQANQQAQSGMFSLDPIRDAIREQNARIFVDGLDEIVDLSLRVSIMEALYQLVEENEGLSLIASARNFSSLSEHLSRRLEPWTILPFDEARLLELRALQLGRYGSSQQVSDSRILKESQGNPLIASLLFTYATEKDFKLPKSRGKLFEDITHAIFFRERERTTNPPSVQALETGHEIIAATLAVSNLPYISVRMARSLLNSDAQWSLTEEEADFLLSYALQRVGILNSPIEGHIGFAHRAFYDYFVGRLLAHNVNASDGFLLPDLDQPLLIAAGLAADPIPVITFAYKRKALRLAASCCKELENPQDSREHLVNLVLGDLGSQFLPTLRELLKLDSLDSKPFEEQQLESGSSDVDFYTDLQERWVSLPRKGATANDRGRAWESFARKLFGAHFKVIEARHRHRVGEIDLICEMKKIDPFWVYHGGDVWVECKNTEDKATIEQVNTFIGKLVGSRWKLGFFLSTSGFTRDAARRMREAAASSTSPLIVPVTGDDIQQLIANRTNLSEFFKDCVRKIA</sequence>
<dbReference type="Gene3D" id="3.40.1350.10">
    <property type="match status" value="1"/>
</dbReference>
<evidence type="ECO:0000313" key="2">
    <source>
        <dbReference type="EMBL" id="EFE69434.2"/>
    </source>
</evidence>
<dbReference type="EMBL" id="DS999641">
    <property type="protein sequence ID" value="EFE69434.2"/>
    <property type="molecule type" value="Genomic_DNA"/>
</dbReference>
<dbReference type="InterPro" id="IPR007111">
    <property type="entry name" value="NACHT_NTPase"/>
</dbReference>
<evidence type="ECO:0000313" key="3">
    <source>
        <dbReference type="Proteomes" id="UP000003824"/>
    </source>
</evidence>
<dbReference type="eggNOG" id="COG5635">
    <property type="taxonomic scope" value="Bacteria"/>
</dbReference>
<gene>
    <name evidence="2" type="ORF">SSFG_04676</name>
</gene>
<dbReference type="SUPFAM" id="SSF52980">
    <property type="entry name" value="Restriction endonuclease-like"/>
    <property type="match status" value="1"/>
</dbReference>
<name>D6A280_STRV1</name>
<dbReference type="InterPro" id="IPR007560">
    <property type="entry name" value="Restrct_endonuc_IV_Mrr"/>
</dbReference>
<dbReference type="Proteomes" id="UP000003824">
    <property type="component" value="Unassembled WGS sequence"/>
</dbReference>
<dbReference type="Gene3D" id="3.40.50.300">
    <property type="entry name" value="P-loop containing nucleotide triphosphate hydrolases"/>
    <property type="match status" value="1"/>
</dbReference>
<dbReference type="RefSeq" id="WP_004987961.1">
    <property type="nucleotide sequence ID" value="NZ_DS999641.1"/>
</dbReference>
<dbReference type="InterPro" id="IPR011856">
    <property type="entry name" value="tRNA_endonuc-like_dom_sf"/>
</dbReference>
<organism evidence="2 3">
    <name type="scientific">Streptomyces viridosporus (strain ATCC 14672 / DSM 40746 / JCM 4963 / KCTC 9882 / NRRL B-12104 / FH 1290)</name>
    <name type="common">Streptomyces ghanaensis</name>
    <dbReference type="NCBI Taxonomy" id="566461"/>
    <lineage>
        <taxon>Bacteria</taxon>
        <taxon>Bacillati</taxon>
        <taxon>Actinomycetota</taxon>
        <taxon>Actinomycetes</taxon>
        <taxon>Kitasatosporales</taxon>
        <taxon>Streptomycetaceae</taxon>
        <taxon>Streptomyces</taxon>
    </lineage>
</organism>
<dbReference type="AlphaFoldDB" id="D6A280"/>
<dbReference type="GO" id="GO:0004519">
    <property type="term" value="F:endonuclease activity"/>
    <property type="evidence" value="ECO:0007669"/>
    <property type="project" value="InterPro"/>
</dbReference>
<dbReference type="SUPFAM" id="SSF52540">
    <property type="entry name" value="P-loop containing nucleoside triphosphate hydrolases"/>
    <property type="match status" value="1"/>
</dbReference>
<dbReference type="Pfam" id="PF04471">
    <property type="entry name" value="Mrr_cat"/>
    <property type="match status" value="1"/>
</dbReference>
<dbReference type="InterPro" id="IPR027417">
    <property type="entry name" value="P-loop_NTPase"/>
</dbReference>
<accession>D6A280</accession>
<dbReference type="GO" id="GO:0003677">
    <property type="term" value="F:DNA binding"/>
    <property type="evidence" value="ECO:0007669"/>
    <property type="project" value="InterPro"/>
</dbReference>
<reference evidence="3" key="1">
    <citation type="submission" date="2008-12" db="EMBL/GenBank/DDBJ databases">
        <title>Annotation of Streptomyces ghanaensis ATCC 14672.</title>
        <authorList>
            <consortium name="The Broad Institute Genome Sequencing Platform"/>
            <consortium name="Broad Institute Microbial Sequencing Center"/>
            <person name="Fischbach M."/>
            <person name="Ward D."/>
            <person name="Young S."/>
            <person name="Kodira C.D."/>
            <person name="Zeng Q."/>
            <person name="Koehrsen M."/>
            <person name="Godfrey P."/>
            <person name="Alvarado L."/>
            <person name="Berlin A.M."/>
            <person name="Borenstein D."/>
            <person name="Chen Z."/>
            <person name="Engels R."/>
            <person name="Freedman E."/>
            <person name="Gellesch M."/>
            <person name="Goldberg J."/>
            <person name="Griggs A."/>
            <person name="Gujja S."/>
            <person name="Heiman D.I."/>
            <person name="Hepburn T.A."/>
            <person name="Howarth C."/>
            <person name="Jen D."/>
            <person name="Larson L."/>
            <person name="Lewis B."/>
            <person name="Mehta T."/>
            <person name="Park D."/>
            <person name="Pearson M."/>
            <person name="Roberts A."/>
            <person name="Saif S."/>
            <person name="Shea T.D."/>
            <person name="Shenoy N."/>
            <person name="Sisk P."/>
            <person name="Stolte C."/>
            <person name="Sykes S.N."/>
            <person name="Walk T."/>
            <person name="White J."/>
            <person name="Yandava C."/>
            <person name="Straight P."/>
            <person name="Clardy J."/>
            <person name="Hung D."/>
            <person name="Kolter R."/>
            <person name="Mekalanos J."/>
            <person name="Walker S."/>
            <person name="Walsh C.T."/>
            <person name="Wieland B.L.C."/>
            <person name="Ilzarbe M."/>
            <person name="Galagan J."/>
            <person name="Nusbaum C."/>
            <person name="Birren B."/>
        </authorList>
    </citation>
    <scope>NUCLEOTIDE SEQUENCE [LARGE SCALE GENOMIC DNA]</scope>
    <source>
        <strain evidence="3">ATCC 14672 / DSM 40746 / JCM 4963 / KCTC 9882 / NRRL B-12104 / FH 1290</strain>
    </source>
</reference>
<dbReference type="Pfam" id="PF05729">
    <property type="entry name" value="NACHT"/>
    <property type="match status" value="1"/>
</dbReference>
<dbReference type="PROSITE" id="PS50837">
    <property type="entry name" value="NACHT"/>
    <property type="match status" value="1"/>
</dbReference>